<reference evidence="2 3" key="1">
    <citation type="submission" date="2018-01" db="EMBL/GenBank/DDBJ databases">
        <title>The whole genome sequencing and assembly of Paenibacillus chitinolyticus KCCM 41400 strain.</title>
        <authorList>
            <person name="Kim J.-Y."/>
            <person name="Park M.-K."/>
            <person name="Lee Y.-J."/>
            <person name="Yi H."/>
            <person name="Bahn Y.-S."/>
            <person name="Kim J.F."/>
            <person name="Lee D.-W."/>
        </authorList>
    </citation>
    <scope>NUCLEOTIDE SEQUENCE [LARGE SCALE GENOMIC DNA]</scope>
    <source>
        <strain evidence="2 3">KCCM 41400</strain>
    </source>
</reference>
<dbReference type="EMBL" id="JAMDMJ010000036">
    <property type="protein sequence ID" value="MCY9598902.1"/>
    <property type="molecule type" value="Genomic_DNA"/>
</dbReference>
<dbReference type="SUPFAM" id="SSF53067">
    <property type="entry name" value="Actin-like ATPase domain"/>
    <property type="match status" value="2"/>
</dbReference>
<protein>
    <submittedName>
        <fullName evidence="2">Molecular chaperone</fullName>
    </submittedName>
</protein>
<dbReference type="RefSeq" id="WP_042232055.1">
    <property type="nucleotide sequence ID" value="NZ_CP026520.1"/>
</dbReference>
<sequence length="883" mass="101300">MNGYSYRLYQHPEDRMADPGVVRYSREELTEMTTYQLRTICSKEKLIEGFANTLDREGFIATILKFRGTEERLLIGGPVPGGEERLQTAIRRYLRTPLGERGTKVPARITLYEGLRLDERDGCRLEGAAAFSGTNALLVNEQMELCGILNVVESVSKPGTFCLTRNRDAYLKRSANRNYSLLFFSRNDSDYLYRIYHQNKPLPPVNLHYCRLPAADLEIREPELTEAVLAIDFGTSNTTAGAYLDGAYVHTPCSQDLLNGTVRLDAINYAAFPDPAAPNGQWIELLPTVVRVADCSDPSHIRYQFGHEALLYRKKLGSGTQATVFHGIKRWVNDYARSEEVSDASGNSTHVRRSDIIRAYLAYIIGTAEHQFKCRFRNLHMSSPVKLKAQFLDMYAEILPEYRLETEDSLDEGMAVLYNTIADRFQQNRFEDGETYKALVIDCGGGTTDLSSCRFRIEDGHMSYRLDVQTTYENGDTNFGGNNLTYRIMQYMKIVFAEYYSCGETVTDIDSLIGIPSGDVFRHVDEFGVASVYERLEERYREAELLLPTRFREYGSHTREDYNRVRNNSHFLWEMAENMKTEFFRKTGILRNRFHSGSGDVREHDLKITGVDRWYLSVREQGRFKDRYEFPDVVFTIQEINHLIKADIYEIVRKFLEDFYQSGELQTYSIIKLTGQSCRIDVFREALKEFVPGRTIQFTQKAGETDRVPDLKLACLRGAIRYLGDKKAGIIQTHVTHQAAVIPYAVTAYTHSRSEKVLISTLDRVNTAQGSISRPWGAAEIEFCLKDMNGKLRQKYSYPSRPDSFQPVLYEDIAETYGRNIPQDETDSIVNEEVKFFVFGGGQNWGFHVVPVARRREQLYLGAKRFFAFENDLSEIDFFDGLK</sequence>
<dbReference type="OrthoDB" id="9760742at2"/>
<dbReference type="InterPro" id="IPR043129">
    <property type="entry name" value="ATPase_NBD"/>
</dbReference>
<proteinExistence type="predicted"/>
<dbReference type="Proteomes" id="UP001527202">
    <property type="component" value="Unassembled WGS sequence"/>
</dbReference>
<dbReference type="EMBL" id="CP026520">
    <property type="protein sequence ID" value="QAV16926.1"/>
    <property type="molecule type" value="Genomic_DNA"/>
</dbReference>
<reference evidence="1 4" key="2">
    <citation type="submission" date="2022-05" db="EMBL/GenBank/DDBJ databases">
        <title>Genome Sequencing of Bee-Associated Microbes.</title>
        <authorList>
            <person name="Dunlap C."/>
        </authorList>
    </citation>
    <scope>NUCLEOTIDE SEQUENCE [LARGE SCALE GENOMIC DNA]</scope>
    <source>
        <strain evidence="1 4">NRRL B-23120</strain>
    </source>
</reference>
<accession>A0A410WR73</accession>
<name>A0A410WR73_9BACL</name>
<evidence type="ECO:0000313" key="2">
    <source>
        <dbReference type="EMBL" id="QAV16926.1"/>
    </source>
</evidence>
<evidence type="ECO:0000313" key="3">
    <source>
        <dbReference type="Proteomes" id="UP000288943"/>
    </source>
</evidence>
<evidence type="ECO:0000313" key="4">
    <source>
        <dbReference type="Proteomes" id="UP001527202"/>
    </source>
</evidence>
<dbReference type="Gene3D" id="3.30.420.40">
    <property type="match status" value="2"/>
</dbReference>
<dbReference type="AlphaFoldDB" id="A0A410WR73"/>
<gene>
    <name evidence="1" type="ORF">M5X16_24395</name>
    <name evidence="2" type="ORF">PC41400_04175</name>
</gene>
<evidence type="ECO:0000313" key="1">
    <source>
        <dbReference type="EMBL" id="MCY9598902.1"/>
    </source>
</evidence>
<dbReference type="GeneID" id="95374013"/>
<dbReference type="PANTHER" id="PTHR42749">
    <property type="entry name" value="CELL SHAPE-DETERMINING PROTEIN MREB"/>
    <property type="match status" value="1"/>
</dbReference>
<dbReference type="PANTHER" id="PTHR42749:SF1">
    <property type="entry name" value="CELL SHAPE-DETERMINING PROTEIN MREB"/>
    <property type="match status" value="1"/>
</dbReference>
<keyword evidence="4" id="KW-1185">Reference proteome</keyword>
<organism evidence="2 3">
    <name type="scientific">Paenibacillus chitinolyticus</name>
    <dbReference type="NCBI Taxonomy" id="79263"/>
    <lineage>
        <taxon>Bacteria</taxon>
        <taxon>Bacillati</taxon>
        <taxon>Bacillota</taxon>
        <taxon>Bacilli</taxon>
        <taxon>Bacillales</taxon>
        <taxon>Paenibacillaceae</taxon>
        <taxon>Paenibacillus</taxon>
    </lineage>
</organism>
<dbReference type="Gene3D" id="3.90.640.10">
    <property type="entry name" value="Actin, Chain A, domain 4"/>
    <property type="match status" value="1"/>
</dbReference>
<dbReference type="KEGG" id="pchi:PC41400_04175"/>
<dbReference type="Proteomes" id="UP000288943">
    <property type="component" value="Chromosome"/>
</dbReference>